<evidence type="ECO:0000313" key="4">
    <source>
        <dbReference type="Proteomes" id="UP000027734"/>
    </source>
</evidence>
<feature type="transmembrane region" description="Helical" evidence="1">
    <location>
        <begin position="259"/>
        <end position="279"/>
    </location>
</feature>
<keyword evidence="1" id="KW-1133">Transmembrane helix</keyword>
<name>A0A073INN0_9RHOB</name>
<feature type="transmembrane region" description="Helical" evidence="1">
    <location>
        <begin position="322"/>
        <end position="340"/>
    </location>
</feature>
<keyword evidence="1" id="KW-0472">Membrane</keyword>
<gene>
    <name evidence="3" type="ORF">DSW25_02295</name>
</gene>
<dbReference type="OrthoDB" id="9796461at2"/>
<dbReference type="AlphaFoldDB" id="A0A073INN0"/>
<feature type="transmembrane region" description="Helical" evidence="1">
    <location>
        <begin position="291"/>
        <end position="310"/>
    </location>
</feature>
<feature type="transmembrane region" description="Helical" evidence="1">
    <location>
        <begin position="7"/>
        <end position="27"/>
    </location>
</feature>
<feature type="domain" description="Acyltransferase 3" evidence="2">
    <location>
        <begin position="7"/>
        <end position="336"/>
    </location>
</feature>
<dbReference type="InterPro" id="IPR050879">
    <property type="entry name" value="Acyltransferase_3"/>
</dbReference>
<protein>
    <recommendedName>
        <fullName evidence="2">Acyltransferase 3 domain-containing protein</fullName>
    </recommendedName>
</protein>
<comment type="caution">
    <text evidence="3">The sequence shown here is derived from an EMBL/GenBank/DDBJ whole genome shotgun (WGS) entry which is preliminary data.</text>
</comment>
<accession>A0A073INN0</accession>
<dbReference type="PANTHER" id="PTHR23028">
    <property type="entry name" value="ACETYLTRANSFERASE"/>
    <property type="match status" value="1"/>
</dbReference>
<dbReference type="RefSeq" id="WP_025059147.1">
    <property type="nucleotide sequence ID" value="NZ_JAMC01000001.1"/>
</dbReference>
<feature type="transmembrane region" description="Helical" evidence="1">
    <location>
        <begin position="47"/>
        <end position="64"/>
    </location>
</feature>
<dbReference type="Pfam" id="PF01757">
    <property type="entry name" value="Acyl_transf_3"/>
    <property type="match status" value="1"/>
</dbReference>
<evidence type="ECO:0000313" key="3">
    <source>
        <dbReference type="EMBL" id="KEJ91066.1"/>
    </source>
</evidence>
<organism evidence="3 4">
    <name type="scientific">Sulfitobacter donghicola DSW-25 = KCTC 12864 = JCM 14565</name>
    <dbReference type="NCBI Taxonomy" id="1300350"/>
    <lineage>
        <taxon>Bacteria</taxon>
        <taxon>Pseudomonadati</taxon>
        <taxon>Pseudomonadota</taxon>
        <taxon>Alphaproteobacteria</taxon>
        <taxon>Rhodobacterales</taxon>
        <taxon>Roseobacteraceae</taxon>
        <taxon>Sulfitobacter</taxon>
    </lineage>
</organism>
<dbReference type="EMBL" id="JAMC01000001">
    <property type="protein sequence ID" value="KEJ91066.1"/>
    <property type="molecule type" value="Genomic_DNA"/>
</dbReference>
<dbReference type="InterPro" id="IPR002656">
    <property type="entry name" value="Acyl_transf_3_dom"/>
</dbReference>
<evidence type="ECO:0000256" key="1">
    <source>
        <dbReference type="SAM" id="Phobius"/>
    </source>
</evidence>
<feature type="transmembrane region" description="Helical" evidence="1">
    <location>
        <begin position="76"/>
        <end position="94"/>
    </location>
</feature>
<feature type="transmembrane region" description="Helical" evidence="1">
    <location>
        <begin position="182"/>
        <end position="199"/>
    </location>
</feature>
<proteinExistence type="predicted"/>
<dbReference type="eggNOG" id="COG1835">
    <property type="taxonomic scope" value="Bacteria"/>
</dbReference>
<sequence>MNRGLSIWLDALRVWATIMVVFSHVAYPRFTRGDYIFLRELNLGSDSVIVFFVISGMVIAYAAGRDAKLSTYAFNRLTRLLSVLLPALLLTFAFDQIGRSIGPEAYGSFYNPLPFGELMLRGLSMSNEWGAFERVRLGTNGPLWSLSYEAGYYILFAAAFFLTGLRRVVVLPLLAFFVGPRVLLLMPAWLIGVWLWNWVASGGAERLSIPIARLMAWGGPVGYVFCLWAGIPDVLAALTADALAPQNHRIILAFSDECIWNALLGAITAVHIMGMAKLLQGYQGTHPRIRWWAGASFSIYVTHYPALHLIDALFPAETLARDGLLVVGSIAVGLVFAQIFERKINNFRNGLLLVRNKKSLRNI</sequence>
<keyword evidence="1" id="KW-0812">Transmembrane</keyword>
<dbReference type="Proteomes" id="UP000027734">
    <property type="component" value="Unassembled WGS sequence"/>
</dbReference>
<evidence type="ECO:0000259" key="2">
    <source>
        <dbReference type="Pfam" id="PF01757"/>
    </source>
</evidence>
<feature type="transmembrane region" description="Helical" evidence="1">
    <location>
        <begin position="150"/>
        <end position="170"/>
    </location>
</feature>
<reference evidence="3 4" key="1">
    <citation type="submission" date="2014-01" db="EMBL/GenBank/DDBJ databases">
        <title>Sulfitobacter donghicola JCM 14565 Genome Sequencing.</title>
        <authorList>
            <person name="Lai Q."/>
            <person name="Hong Z."/>
        </authorList>
    </citation>
    <scope>NUCLEOTIDE SEQUENCE [LARGE SCALE GENOMIC DNA]</scope>
    <source>
        <strain evidence="3 4">JCM 14565</strain>
    </source>
</reference>
<keyword evidence="4" id="KW-1185">Reference proteome</keyword>
<dbReference type="GO" id="GO:0016747">
    <property type="term" value="F:acyltransferase activity, transferring groups other than amino-acyl groups"/>
    <property type="evidence" value="ECO:0007669"/>
    <property type="project" value="InterPro"/>
</dbReference>
<dbReference type="STRING" id="1300350.Z948_1748"/>